<dbReference type="Proteomes" id="UP000019443">
    <property type="component" value="Plasmid pLPU83d"/>
</dbReference>
<dbReference type="EMBL" id="HG916855">
    <property type="protein sequence ID" value="CDM63108.1"/>
    <property type="molecule type" value="Genomic_DNA"/>
</dbReference>
<keyword evidence="1" id="KW-0614">Plasmid</keyword>
<dbReference type="RefSeq" id="WP_024318791.1">
    <property type="nucleotide sequence ID" value="NZ_ATTO01000115.1"/>
</dbReference>
<dbReference type="PATRIC" id="fig|348824.6.peg.7491"/>
<dbReference type="KEGG" id="rhl:LPU83_pLPU83d_1738"/>
<accession>W6RWX7</accession>
<proteinExistence type="predicted"/>
<geneLocation type="plasmid" evidence="1 2">
    <name>pLPU83d</name>
</geneLocation>
<evidence type="ECO:0000313" key="2">
    <source>
        <dbReference type="Proteomes" id="UP000019443"/>
    </source>
</evidence>
<keyword evidence="2" id="KW-1185">Reference proteome</keyword>
<sequence>MHPKNSTPRRAACAIALRNLATTRKSLETIQNGVQRYMEAFDNLALWDPKASIDIEKGLDDLIEDRDWTRFISRADLRVPEVSVSKVALVPHEDSWLLRFDYANGADRGTEMEYAQNKRGRLKVRRDSYSAVRSAIPAFNGRQLNKVYDALQSALDARPSAAGAGS</sequence>
<evidence type="ECO:0000313" key="1">
    <source>
        <dbReference type="EMBL" id="CDM63108.1"/>
    </source>
</evidence>
<protein>
    <submittedName>
        <fullName evidence="1">Uncharacterized protein</fullName>
    </submittedName>
</protein>
<name>W6RWX7_9HYPH</name>
<dbReference type="AlphaFoldDB" id="W6RWX7"/>
<gene>
    <name evidence="1" type="ORF">LPU83_pLPU83d_1738</name>
</gene>
<reference evidence="1" key="1">
    <citation type="submission" date="2013-11" db="EMBL/GenBank/DDBJ databases">
        <title>Draft genome sequence of the broad-host-range Rhizobium sp. LPU83 strain, a member of the low-genetic diversity Oregon-like Rhizobium sp. group.</title>
        <authorList>
            <person name="Wibberg D."/>
            <person name="Puehler A."/>
            <person name="Schlueter A."/>
        </authorList>
    </citation>
    <scope>NUCLEOTIDE SEQUENCE [LARGE SCALE GENOMIC DNA]</scope>
    <source>
        <strain evidence="1">LPU83</strain>
        <plasmid evidence="1">pLPU83d</plasmid>
    </source>
</reference>
<organism evidence="1 2">
    <name type="scientific">Rhizobium favelukesii</name>
    <dbReference type="NCBI Taxonomy" id="348824"/>
    <lineage>
        <taxon>Bacteria</taxon>
        <taxon>Pseudomonadati</taxon>
        <taxon>Pseudomonadota</taxon>
        <taxon>Alphaproteobacteria</taxon>
        <taxon>Hyphomicrobiales</taxon>
        <taxon>Rhizobiaceae</taxon>
        <taxon>Rhizobium/Agrobacterium group</taxon>
        <taxon>Rhizobium</taxon>
    </lineage>
</organism>
<dbReference type="HOGENOM" id="CLU_1601368_0_0_5"/>